<reference evidence="1 2" key="1">
    <citation type="submission" date="2016-01" db="EMBL/GenBank/DDBJ databases">
        <authorList>
            <person name="Oliw E.H."/>
        </authorList>
    </citation>
    <scope>NUCLEOTIDE SEQUENCE [LARGE SCALE GENOMIC DNA]</scope>
    <source>
        <strain evidence="1 2">GED7760B</strain>
    </source>
</reference>
<protein>
    <submittedName>
        <fullName evidence="1">Uncharacterized protein</fullName>
    </submittedName>
</protein>
<dbReference type="AlphaFoldDB" id="A0A133NR06"/>
<feature type="non-terminal residue" evidence="1">
    <location>
        <position position="1"/>
    </location>
</feature>
<comment type="caution">
    <text evidence="1">The sequence shown here is derived from an EMBL/GenBank/DDBJ whole genome shotgun (WGS) entry which is preliminary data.</text>
</comment>
<name>A0A133NR06_GARVA</name>
<evidence type="ECO:0000313" key="2">
    <source>
        <dbReference type="Proteomes" id="UP000070558"/>
    </source>
</evidence>
<proteinExistence type="predicted"/>
<dbReference type="PATRIC" id="fig|2702.99.peg.345"/>
<dbReference type="EMBL" id="LRQA01000028">
    <property type="protein sequence ID" value="KXA18711.1"/>
    <property type="molecule type" value="Genomic_DNA"/>
</dbReference>
<gene>
    <name evidence="1" type="ORF">HMPREF3216_00349</name>
</gene>
<sequence length="47" mass="5717">SQNWSKWEQTWEKRNKRGKIARALRSKRKGMSERVECCLIKCWYGSI</sequence>
<accession>A0A133NR06</accession>
<evidence type="ECO:0000313" key="1">
    <source>
        <dbReference type="EMBL" id="KXA18711.1"/>
    </source>
</evidence>
<organism evidence="1 2">
    <name type="scientific">Gardnerella vaginalis</name>
    <dbReference type="NCBI Taxonomy" id="2702"/>
    <lineage>
        <taxon>Bacteria</taxon>
        <taxon>Bacillati</taxon>
        <taxon>Actinomycetota</taxon>
        <taxon>Actinomycetes</taxon>
        <taxon>Bifidobacteriales</taxon>
        <taxon>Bifidobacteriaceae</taxon>
        <taxon>Gardnerella</taxon>
    </lineage>
</organism>
<dbReference type="Proteomes" id="UP000070558">
    <property type="component" value="Unassembled WGS sequence"/>
</dbReference>